<feature type="domain" description="NERD" evidence="2">
    <location>
        <begin position="243"/>
        <end position="353"/>
    </location>
</feature>
<reference evidence="4" key="1">
    <citation type="submission" date="2022-11" db="EMBL/GenBank/DDBJ databases">
        <title>Novel species in genus Aeromicrobium.</title>
        <authorList>
            <person name="Zhang G."/>
        </authorList>
    </citation>
    <scope>NUCLEOTIDE SEQUENCE [LARGE SCALE GENOMIC DNA]</scope>
    <source>
        <strain evidence="4">zg-636</strain>
    </source>
</reference>
<evidence type="ECO:0000259" key="2">
    <source>
        <dbReference type="Pfam" id="PF08378"/>
    </source>
</evidence>
<gene>
    <name evidence="3" type="ORF">IBG24_06420</name>
</gene>
<organism evidence="3 4">
    <name type="scientific">Aeromicrobium senzhongii</name>
    <dbReference type="NCBI Taxonomy" id="2663859"/>
    <lineage>
        <taxon>Bacteria</taxon>
        <taxon>Bacillati</taxon>
        <taxon>Actinomycetota</taxon>
        <taxon>Actinomycetes</taxon>
        <taxon>Propionibacteriales</taxon>
        <taxon>Nocardioidaceae</taxon>
        <taxon>Aeromicrobium</taxon>
    </lineage>
</organism>
<feature type="region of interest" description="Disordered" evidence="1">
    <location>
        <begin position="195"/>
        <end position="221"/>
    </location>
</feature>
<dbReference type="Pfam" id="PF08378">
    <property type="entry name" value="NERD"/>
    <property type="match status" value="1"/>
</dbReference>
<dbReference type="AlphaFoldDB" id="A0A8I0EV65"/>
<dbReference type="EMBL" id="JACTVM010000001">
    <property type="protein sequence ID" value="MBC9225942.1"/>
    <property type="molecule type" value="Genomic_DNA"/>
</dbReference>
<feature type="compositionally biased region" description="Polar residues" evidence="1">
    <location>
        <begin position="158"/>
        <end position="168"/>
    </location>
</feature>
<dbReference type="Proteomes" id="UP000620591">
    <property type="component" value="Unassembled WGS sequence"/>
</dbReference>
<dbReference type="InterPro" id="IPR011528">
    <property type="entry name" value="NERD"/>
</dbReference>
<evidence type="ECO:0000256" key="1">
    <source>
        <dbReference type="SAM" id="MobiDB-lite"/>
    </source>
</evidence>
<name>A0A8I0EV65_9ACTN</name>
<feature type="region of interest" description="Disordered" evidence="1">
    <location>
        <begin position="127"/>
        <end position="174"/>
    </location>
</feature>
<evidence type="ECO:0000313" key="4">
    <source>
        <dbReference type="Proteomes" id="UP000620591"/>
    </source>
</evidence>
<comment type="caution">
    <text evidence="3">The sequence shown here is derived from an EMBL/GenBank/DDBJ whole genome shotgun (WGS) entry which is preliminary data.</text>
</comment>
<protein>
    <submittedName>
        <fullName evidence="3">NERD domain-containing protein</fullName>
    </submittedName>
</protein>
<accession>A0A8I0EV65</accession>
<dbReference type="RefSeq" id="WP_187768947.1">
    <property type="nucleotide sequence ID" value="NZ_JACTVM010000001.1"/>
</dbReference>
<proteinExistence type="predicted"/>
<sequence>MTELQLKALLRGKKLPCSDEQITAILESRGFFRDGAGRICFRRTEPDHTSRSDRHDAAVGLNLTQLCVLLGVGPGDVQRHMRGLASSQPEIRWQRLWQELDLGKLPRISTGTLASLRESIDRERARQFKDEAKTRNQRIVETSGPTKRRPVTKDKGKSQTASTPSGQADPSAKVEANRRVLDVYLEKRRTRIAARSSESLAPDRTAPAADHASPAIQRQSSSAFSWVRTANGCLWLRIAPAETEGERRLESSLQSLKKGLVILNATVRVGRQEREVDAIIVHPHAVITVEQKDTRHRGEIVVPLNGPATVGGNAVDESFRTQARKAAQLLASLLQKTEPRIALGFVTPVLCFHGRDIHVRDDEPTEVRIATTETVAVLARDIGEDQPPLKAPEVERLLAVLGLPSLNEQALRELGFS</sequence>
<evidence type="ECO:0000313" key="3">
    <source>
        <dbReference type="EMBL" id="MBC9225942.1"/>
    </source>
</evidence>